<comment type="caution">
    <text evidence="1">The sequence shown here is derived from an EMBL/GenBank/DDBJ whole genome shotgun (WGS) entry which is preliminary data.</text>
</comment>
<dbReference type="Proteomes" id="UP000434172">
    <property type="component" value="Unassembled WGS sequence"/>
</dbReference>
<evidence type="ECO:0000313" key="1">
    <source>
        <dbReference type="EMBL" id="KAF0332046.1"/>
    </source>
</evidence>
<evidence type="ECO:0000313" key="2">
    <source>
        <dbReference type="Proteomes" id="UP000434172"/>
    </source>
</evidence>
<protein>
    <submittedName>
        <fullName evidence="1">Uncharacterized protein</fullName>
    </submittedName>
</protein>
<keyword evidence="2" id="KW-1185">Reference proteome</keyword>
<dbReference type="AlphaFoldDB" id="A0A8H3WTQ4"/>
<proteinExistence type="predicted"/>
<gene>
    <name evidence="1" type="ORF">GQ607_000062</name>
</gene>
<sequence>MEDVEELREIVDGMTHCAVTPDAPEWYLNPVFKTVLGAEDGVLESLCSDHPLFSADHFLRVLKDDAPPSLDFFQKIGCPAKLYIGSGTSASQGVFSRLIDYDNENSSNLPDLHYLPSAAHVPRARVRLVAVEAVLAFVFFAGRPCQMDVLWEDLLPWRREQATWEPLCTHTAFLEKPPGDVEMSSEQLEAYNAARIVRAKQNMAKNSKAAEDREKAVSLKAYRARKLKEKLA</sequence>
<reference evidence="1 2" key="1">
    <citation type="submission" date="2019-12" db="EMBL/GenBank/DDBJ databases">
        <title>A genome sequence resource for the geographically widespread anthracnose pathogen Colletotrichum asianum.</title>
        <authorList>
            <person name="Meng Y."/>
        </authorList>
    </citation>
    <scope>NUCLEOTIDE SEQUENCE [LARGE SCALE GENOMIC DNA]</scope>
    <source>
        <strain evidence="1 2">ICMP 18580</strain>
    </source>
</reference>
<dbReference type="EMBL" id="WOWK01000001">
    <property type="protein sequence ID" value="KAF0332046.1"/>
    <property type="molecule type" value="Genomic_DNA"/>
</dbReference>
<dbReference type="OrthoDB" id="4161238at2759"/>
<organism evidence="1 2">
    <name type="scientific">Colletotrichum asianum</name>
    <dbReference type="NCBI Taxonomy" id="702518"/>
    <lineage>
        <taxon>Eukaryota</taxon>
        <taxon>Fungi</taxon>
        <taxon>Dikarya</taxon>
        <taxon>Ascomycota</taxon>
        <taxon>Pezizomycotina</taxon>
        <taxon>Sordariomycetes</taxon>
        <taxon>Hypocreomycetidae</taxon>
        <taxon>Glomerellales</taxon>
        <taxon>Glomerellaceae</taxon>
        <taxon>Colletotrichum</taxon>
        <taxon>Colletotrichum gloeosporioides species complex</taxon>
    </lineage>
</organism>
<name>A0A8H3WTQ4_9PEZI</name>
<accession>A0A8H3WTQ4</accession>